<keyword evidence="2" id="KW-1185">Reference proteome</keyword>
<comment type="caution">
    <text evidence="1">The sequence shown here is derived from an EMBL/GenBank/DDBJ whole genome shotgun (WGS) entry which is preliminary data.</text>
</comment>
<evidence type="ECO:0000313" key="1">
    <source>
        <dbReference type="EMBL" id="KAL3056877.1"/>
    </source>
</evidence>
<protein>
    <submittedName>
        <fullName evidence="1">Uncharacterized protein</fullName>
    </submittedName>
</protein>
<dbReference type="EMBL" id="JBIYXZ010002075">
    <property type="protein sequence ID" value="KAL3056877.1"/>
    <property type="molecule type" value="Genomic_DNA"/>
</dbReference>
<organism evidence="1 2">
    <name type="scientific">Pagothenia borchgrevinki</name>
    <name type="common">Bald rockcod</name>
    <name type="synonym">Trematomus borchgrevinki</name>
    <dbReference type="NCBI Taxonomy" id="8213"/>
    <lineage>
        <taxon>Eukaryota</taxon>
        <taxon>Metazoa</taxon>
        <taxon>Chordata</taxon>
        <taxon>Craniata</taxon>
        <taxon>Vertebrata</taxon>
        <taxon>Euteleostomi</taxon>
        <taxon>Actinopterygii</taxon>
        <taxon>Neopterygii</taxon>
        <taxon>Teleostei</taxon>
        <taxon>Neoteleostei</taxon>
        <taxon>Acanthomorphata</taxon>
        <taxon>Eupercaria</taxon>
        <taxon>Perciformes</taxon>
        <taxon>Notothenioidei</taxon>
        <taxon>Nototheniidae</taxon>
        <taxon>Pagothenia</taxon>
    </lineage>
</organism>
<proteinExistence type="predicted"/>
<reference evidence="1 2" key="1">
    <citation type="journal article" date="2022" name="G3 (Bethesda)">
        <title>Evaluating Illumina-, Nanopore-, and PacBio-based genome assembly strategies with the bald notothen, Trematomus borchgrevinki.</title>
        <authorList>
            <person name="Rayamajhi N."/>
            <person name="Cheng C.C."/>
            <person name="Catchen J.M."/>
        </authorList>
    </citation>
    <scope>NUCLEOTIDE SEQUENCE [LARGE SCALE GENOMIC DNA]</scope>
    <source>
        <strain evidence="1">AGRC-2024</strain>
    </source>
</reference>
<gene>
    <name evidence="1" type="ORF">OYC64_007371</name>
</gene>
<evidence type="ECO:0000313" key="2">
    <source>
        <dbReference type="Proteomes" id="UP001619887"/>
    </source>
</evidence>
<sequence length="104" mass="12388">MAKFNPPANFSFDKPTEWPDWRQRFERYRLATKLDKDDGRVQVSCLIYAMGNEAENIFKSFTFAEEDDGDDFAVVVGKFNEYLFPRRNVIHERACFHQRVHFCL</sequence>
<dbReference type="AlphaFoldDB" id="A0ABD2GS90"/>
<accession>A0ABD2GS90</accession>
<reference evidence="1 2" key="2">
    <citation type="journal article" date="2024" name="G3 (Bethesda)">
        <title>The genome of the cryopelagic Antarctic bald notothen, Trematomus borchgrevinki.</title>
        <authorList>
            <person name="Rayamajhi N."/>
            <person name="Rivera-Colon A.G."/>
            <person name="Minhas B.F."/>
            <person name="Cheng C.C."/>
            <person name="Catchen J.M."/>
        </authorList>
    </citation>
    <scope>NUCLEOTIDE SEQUENCE [LARGE SCALE GENOMIC DNA]</scope>
    <source>
        <strain evidence="1">AGRC-2024</strain>
    </source>
</reference>
<dbReference type="Proteomes" id="UP001619887">
    <property type="component" value="Unassembled WGS sequence"/>
</dbReference>
<name>A0ABD2GS90_PAGBO</name>